<dbReference type="GO" id="GO:0043138">
    <property type="term" value="F:3'-5' DNA helicase activity"/>
    <property type="evidence" value="ECO:0007669"/>
    <property type="project" value="UniProtKB-EC"/>
</dbReference>
<dbReference type="InterPro" id="IPR000212">
    <property type="entry name" value="DNA_helicase_UvrD/REP"/>
</dbReference>
<dbReference type="Pfam" id="PF13361">
    <property type="entry name" value="UvrD_C"/>
    <property type="match status" value="1"/>
</dbReference>
<evidence type="ECO:0000256" key="4">
    <source>
        <dbReference type="ARBA" id="ARBA00022840"/>
    </source>
</evidence>
<keyword evidence="4 9" id="KW-0067">ATP-binding</keyword>
<evidence type="ECO:0000256" key="2">
    <source>
        <dbReference type="ARBA" id="ARBA00022801"/>
    </source>
</evidence>
<feature type="domain" description="UvrD-like helicase C-terminal" evidence="12">
    <location>
        <begin position="452"/>
        <end position="763"/>
    </location>
</feature>
<evidence type="ECO:0000313" key="14">
    <source>
        <dbReference type="Proteomes" id="UP000321944"/>
    </source>
</evidence>
<dbReference type="InterPro" id="IPR027417">
    <property type="entry name" value="P-loop_NTPase"/>
</dbReference>
<dbReference type="RefSeq" id="WP_147004366.1">
    <property type="nucleotide sequence ID" value="NZ_AP019841.1"/>
</dbReference>
<evidence type="ECO:0000313" key="13">
    <source>
        <dbReference type="EMBL" id="BBM55723.1"/>
    </source>
</evidence>
<keyword evidence="10" id="KW-0175">Coiled coil</keyword>
<evidence type="ECO:0000259" key="12">
    <source>
        <dbReference type="PROSITE" id="PS51217"/>
    </source>
</evidence>
<evidence type="ECO:0000256" key="9">
    <source>
        <dbReference type="PROSITE-ProRule" id="PRU00560"/>
    </source>
</evidence>
<dbReference type="GO" id="GO:0000725">
    <property type="term" value="P:recombinational repair"/>
    <property type="evidence" value="ECO:0007669"/>
    <property type="project" value="TreeGrafter"/>
</dbReference>
<gene>
    <name evidence="13" type="ORF">JMUB3936_2030</name>
</gene>
<feature type="coiled-coil region" evidence="10">
    <location>
        <begin position="284"/>
        <end position="311"/>
    </location>
</feature>
<dbReference type="PANTHER" id="PTHR11070:SF67">
    <property type="entry name" value="DNA 3'-5' HELICASE"/>
    <property type="match status" value="1"/>
</dbReference>
<evidence type="ECO:0000256" key="5">
    <source>
        <dbReference type="ARBA" id="ARBA00023235"/>
    </source>
</evidence>
<accession>A0A510KZT0</accession>
<dbReference type="PROSITE" id="PS51217">
    <property type="entry name" value="UVRD_HELICASE_CTER"/>
    <property type="match status" value="1"/>
</dbReference>
<dbReference type="SUPFAM" id="SSF52540">
    <property type="entry name" value="P-loop containing nucleoside triphosphate hydrolases"/>
    <property type="match status" value="1"/>
</dbReference>
<evidence type="ECO:0000259" key="11">
    <source>
        <dbReference type="PROSITE" id="PS51198"/>
    </source>
</evidence>
<dbReference type="EC" id="5.6.2.4" evidence="7"/>
<dbReference type="GO" id="GO:0005829">
    <property type="term" value="C:cytosol"/>
    <property type="evidence" value="ECO:0007669"/>
    <property type="project" value="TreeGrafter"/>
</dbReference>
<keyword evidence="1 9" id="KW-0547">Nucleotide-binding</keyword>
<evidence type="ECO:0000256" key="1">
    <source>
        <dbReference type="ARBA" id="ARBA00022741"/>
    </source>
</evidence>
<dbReference type="EMBL" id="AP019841">
    <property type="protein sequence ID" value="BBM55723.1"/>
    <property type="molecule type" value="Genomic_DNA"/>
</dbReference>
<dbReference type="GO" id="GO:0003677">
    <property type="term" value="F:DNA binding"/>
    <property type="evidence" value="ECO:0007669"/>
    <property type="project" value="InterPro"/>
</dbReference>
<dbReference type="Proteomes" id="UP000321944">
    <property type="component" value="Chromosome"/>
</dbReference>
<dbReference type="OrthoDB" id="9810135at2"/>
<feature type="binding site" evidence="9">
    <location>
        <begin position="10"/>
        <end position="17"/>
    </location>
    <ligand>
        <name>ATP</name>
        <dbReference type="ChEBI" id="CHEBI:30616"/>
    </ligand>
</feature>
<comment type="catalytic activity">
    <reaction evidence="8">
        <text>ATP + H2O = ADP + phosphate + H(+)</text>
        <dbReference type="Rhea" id="RHEA:13065"/>
        <dbReference type="ChEBI" id="CHEBI:15377"/>
        <dbReference type="ChEBI" id="CHEBI:15378"/>
        <dbReference type="ChEBI" id="CHEBI:30616"/>
        <dbReference type="ChEBI" id="CHEBI:43474"/>
        <dbReference type="ChEBI" id="CHEBI:456216"/>
        <dbReference type="EC" id="5.6.2.4"/>
    </reaction>
</comment>
<evidence type="ECO:0000256" key="6">
    <source>
        <dbReference type="ARBA" id="ARBA00034617"/>
    </source>
</evidence>
<dbReference type="Pfam" id="PF00580">
    <property type="entry name" value="UvrD-helicase"/>
    <property type="match status" value="1"/>
</dbReference>
<dbReference type="PANTHER" id="PTHR11070">
    <property type="entry name" value="UVRD / RECB / PCRA DNA HELICASE FAMILY MEMBER"/>
    <property type="match status" value="1"/>
</dbReference>
<name>A0A510KZT0_9FUSO</name>
<organism evidence="13 14">
    <name type="scientific">Leptotrichia wadei</name>
    <dbReference type="NCBI Taxonomy" id="157687"/>
    <lineage>
        <taxon>Bacteria</taxon>
        <taxon>Fusobacteriati</taxon>
        <taxon>Fusobacteriota</taxon>
        <taxon>Fusobacteriia</taxon>
        <taxon>Fusobacteriales</taxon>
        <taxon>Leptotrichiaceae</taxon>
        <taxon>Leptotrichia</taxon>
    </lineage>
</organism>
<dbReference type="PROSITE" id="PS51198">
    <property type="entry name" value="UVRD_HELICASE_ATP_BIND"/>
    <property type="match status" value="1"/>
</dbReference>
<evidence type="ECO:0000256" key="7">
    <source>
        <dbReference type="ARBA" id="ARBA00034808"/>
    </source>
</evidence>
<comment type="catalytic activity">
    <reaction evidence="6">
        <text>Couples ATP hydrolysis with the unwinding of duplex DNA by translocating in the 3'-5' direction.</text>
        <dbReference type="EC" id="5.6.2.4"/>
    </reaction>
</comment>
<feature type="domain" description="UvrD-like helicase ATP-binding" evidence="11">
    <location>
        <begin position="1"/>
        <end position="451"/>
    </location>
</feature>
<evidence type="ECO:0000256" key="8">
    <source>
        <dbReference type="ARBA" id="ARBA00048988"/>
    </source>
</evidence>
<sequence length="1079" mass="128679">MKKNNIILKASAGTGKTYRLSLEFIANLIRGVNYKNIVVMTFTKKATAEIKERIYDFLHQIAFDEGNGAELEKNLKEIYKFDDLNKKELQNIYFEMIRNKEDIRISTIDGFTNKIFKNAIAPYFNIYNYETLDEETDEFYSKILIKIIENKDNFEDFKFIFDEKKEKKNIKRYMEIIKEVLDMRPKFVLTKGFKMSEVKKVSYKFIDELDGIFEKIEEVANKKNKNVTDVLTKAFYNIYEKYSNLSKDESKNENQKIKEKLELIVPEIDLFFEKKLWNGTQTKGEKNKDDREELETKSEELKEKLSEYIFIEKVLPLDKKLKNIAQKIFDIAKKIKISSKRLTHNDILVYTYEFIFNKDLKFVENDRVTEEFLELIGGKIDTIMIDEFQDTSILQWKILKLLMNTSENIICVGDEKQSIYNWRGGEKELFEKLETMIEGNVQNLDKSYRSYKAIIENVNKIFKGYDTKWNYVDSGYRDDEEYQKGYFGYFIRNTKEETPKIYTKIIEMIENGQVKNLGKSAIICRTNTHLKEIAEVLNEAKIPYTLESKTTILEYKPIVPMYQLIKFFAFGNFKYLLEFMRSDLIGGLNSHVKYLLENKNEIMRFINGYQKIEDSKKANKKKKNDNKDSKAISFKEFIDMQKDENVKEELLKYKEINVLERNNLIFEEILEKVRELKRLSKDLNNKYENENFSRKLVENFEITKYYSTNSDLKNIFIFFNILKKYNNLYEFITFIEEEKENLRQVSSRDVNAINLMTIHASKGLEFDTVFYYKRKSNKGNTDKSNLKSYLDFDEKFVDVKKFMLLFSGYDKKMIGNDLSKLIDKNIQKEEMEEINNDYVALTRAKKNLILLFDAEVTKEKGYTDPLAKRIIDVYKNENENKNENEYEYEYETGQIIESEIPEETTDTSDVKISDSLFKTYFNDDKLRMEKSSNTLENEFKRKKGLAMHYYFEHILNDLENEKKIAKSALLSRYGNMLGKKIVEELIVRMDKFIEKNINIYDKKYKVYNEFEVYDSEGKKRIIDRINIDENNRKIYIYDYKTGFEPETKKEYQEQIEEYKNILRGKVSEDYEIEVKLLEV</sequence>
<dbReference type="InterPro" id="IPR014016">
    <property type="entry name" value="UvrD-like_ATP-bd"/>
</dbReference>
<keyword evidence="2 9" id="KW-0378">Hydrolase</keyword>
<dbReference type="GO" id="GO:0005524">
    <property type="term" value="F:ATP binding"/>
    <property type="evidence" value="ECO:0007669"/>
    <property type="project" value="UniProtKB-UniRule"/>
</dbReference>
<evidence type="ECO:0000256" key="10">
    <source>
        <dbReference type="SAM" id="Coils"/>
    </source>
</evidence>
<dbReference type="InterPro" id="IPR014017">
    <property type="entry name" value="DNA_helicase_UvrD-like_C"/>
</dbReference>
<keyword evidence="5" id="KW-0413">Isomerase</keyword>
<reference evidence="13 14" key="1">
    <citation type="submission" date="2019-07" db="EMBL/GenBank/DDBJ databases">
        <title>Complete Genome Sequence of Leptotrichia wadei Strain JMUB3936.</title>
        <authorList>
            <person name="Watanabe S."/>
            <person name="Cui L."/>
        </authorList>
    </citation>
    <scope>NUCLEOTIDE SEQUENCE [LARGE SCALE GENOMIC DNA]</scope>
    <source>
        <strain evidence="13 14">JMUB3936</strain>
    </source>
</reference>
<dbReference type="AlphaFoldDB" id="A0A510KZT0"/>
<dbReference type="Gene3D" id="3.40.50.300">
    <property type="entry name" value="P-loop containing nucleotide triphosphate hydrolases"/>
    <property type="match status" value="4"/>
</dbReference>
<dbReference type="GO" id="GO:0016887">
    <property type="term" value="F:ATP hydrolysis activity"/>
    <property type="evidence" value="ECO:0007669"/>
    <property type="project" value="RHEA"/>
</dbReference>
<proteinExistence type="predicted"/>
<evidence type="ECO:0000256" key="3">
    <source>
        <dbReference type="ARBA" id="ARBA00022806"/>
    </source>
</evidence>
<protein>
    <recommendedName>
        <fullName evidence="7">DNA 3'-5' helicase</fullName>
        <ecNumber evidence="7">5.6.2.4</ecNumber>
    </recommendedName>
</protein>
<keyword evidence="3 9" id="KW-0347">Helicase</keyword>